<dbReference type="InterPro" id="IPR003737">
    <property type="entry name" value="GlcNAc_PI_deacetylase-related"/>
</dbReference>
<feature type="transmembrane region" description="Helical" evidence="2">
    <location>
        <begin position="368"/>
        <end position="388"/>
    </location>
</feature>
<feature type="transmembrane region" description="Helical" evidence="2">
    <location>
        <begin position="421"/>
        <end position="442"/>
    </location>
</feature>
<dbReference type="AlphaFoldDB" id="A0A4Z1DX51"/>
<keyword evidence="2" id="KW-0472">Membrane</keyword>
<protein>
    <submittedName>
        <fullName evidence="3">N-acetyl-1-D-myo-inosityl-2-amino-2-deoxy-alpha-D-glucopyranoside deacetylase MshB</fullName>
    </submittedName>
</protein>
<dbReference type="EMBL" id="RHPJ01000004">
    <property type="protein sequence ID" value="TGO04124.1"/>
    <property type="molecule type" value="Genomic_DNA"/>
</dbReference>
<dbReference type="Gene3D" id="3.40.50.10320">
    <property type="entry name" value="LmbE-like"/>
    <property type="match status" value="1"/>
</dbReference>
<dbReference type="RefSeq" id="WP_158292669.1">
    <property type="nucleotide sequence ID" value="NZ_RHPJ01000004.1"/>
</dbReference>
<dbReference type="PANTHER" id="PTHR12993:SF11">
    <property type="entry name" value="N-ACETYLGLUCOSAMINYL-PHOSPHATIDYLINOSITOL DE-N-ACETYLASE"/>
    <property type="match status" value="1"/>
</dbReference>
<evidence type="ECO:0000256" key="1">
    <source>
        <dbReference type="ARBA" id="ARBA00022833"/>
    </source>
</evidence>
<feature type="transmembrane region" description="Helical" evidence="2">
    <location>
        <begin position="394"/>
        <end position="414"/>
    </location>
</feature>
<keyword evidence="2" id="KW-1133">Transmembrane helix</keyword>
<keyword evidence="4" id="KW-1185">Reference proteome</keyword>
<comment type="caution">
    <text evidence="3">The sequence shown here is derived from an EMBL/GenBank/DDBJ whole genome shotgun (WGS) entry which is preliminary data.</text>
</comment>
<evidence type="ECO:0000313" key="3">
    <source>
        <dbReference type="EMBL" id="TGO04124.1"/>
    </source>
</evidence>
<dbReference type="GO" id="GO:0016811">
    <property type="term" value="F:hydrolase activity, acting on carbon-nitrogen (but not peptide) bonds, in linear amides"/>
    <property type="evidence" value="ECO:0007669"/>
    <property type="project" value="TreeGrafter"/>
</dbReference>
<reference evidence="3 4" key="1">
    <citation type="submission" date="2018-11" db="EMBL/GenBank/DDBJ databases">
        <title>Complete genome sequencing of the Actinobacteria Serinibacter sp. K3-2.</title>
        <authorList>
            <person name="Rakitin A.L."/>
            <person name="Beletsky A.V."/>
            <person name="Mardanov A.V."/>
            <person name="Ravin N.V."/>
            <person name="Gromova A.S."/>
            <person name="Filippova S.N."/>
            <person name="Gal'Chenko V.F."/>
        </authorList>
    </citation>
    <scope>NUCLEOTIDE SEQUENCE [LARGE SCALE GENOMIC DNA]</scope>
    <source>
        <strain evidence="3 4">K3-2</strain>
    </source>
</reference>
<dbReference type="InterPro" id="IPR024078">
    <property type="entry name" value="LmbE-like_dom_sf"/>
</dbReference>
<sequence>MASVDGGGPAEELLLGPVLAVFAHPDDETLLAGGLLALAASRGRRVVVVTATRGERGEMIGRPDLEGTDAVPRVREQEVAAALEALGVREHHWLGDLVDGAGYGWTDSGMTWVAPGIAGPAPDAPGTALTSGDLEVQAAALARLIRDVRPAVVVGDEAGGSYGHPDHSRAHTILARALVLAARGEDGRADGARPVHAALAVAQDRQRAANEAVAVRLSVEETLTVTGLPLLPPPGAGTPLPTLARPLADVDVELDTTGVAPQVLAALRSYPSQVQGVTVPALDGVRTGARGGAATRALAALATDQAAIGWYAMSNGVAQPLLPVVGLTAVRGDVADLRAALGDLPRAGEAAGPADVRPLVTPPSRGRIAAVLGCLVLGLVVGLTATVVHRWRVVDLPLGLVLAFVTVVVGGLTARSWGRGAGLLGFAVGAVGMIQAMAFVVAGGDVLVPGDTLGMVWLLGSVVAVGVAAFLPERWVGRTRTR</sequence>
<accession>A0A4Z1DX51</accession>
<dbReference type="GO" id="GO:0016137">
    <property type="term" value="P:glycoside metabolic process"/>
    <property type="evidence" value="ECO:0007669"/>
    <property type="project" value="UniProtKB-ARBA"/>
</dbReference>
<dbReference type="PANTHER" id="PTHR12993">
    <property type="entry name" value="N-ACETYLGLUCOSAMINYL-PHOSPHATIDYLINOSITOL DE-N-ACETYLASE-RELATED"/>
    <property type="match status" value="1"/>
</dbReference>
<gene>
    <name evidence="3" type="ORF">SERN_2715</name>
</gene>
<name>A0A4Z1DX51_9MICO</name>
<dbReference type="SUPFAM" id="SSF102588">
    <property type="entry name" value="LmbE-like"/>
    <property type="match status" value="1"/>
</dbReference>
<keyword evidence="2" id="KW-0812">Transmembrane</keyword>
<dbReference type="Proteomes" id="UP000297318">
    <property type="component" value="Unassembled WGS sequence"/>
</dbReference>
<organism evidence="3 4">
    <name type="scientific">Serinibacter arcticus</name>
    <dbReference type="NCBI Taxonomy" id="1655435"/>
    <lineage>
        <taxon>Bacteria</taxon>
        <taxon>Bacillati</taxon>
        <taxon>Actinomycetota</taxon>
        <taxon>Actinomycetes</taxon>
        <taxon>Micrococcales</taxon>
        <taxon>Beutenbergiaceae</taxon>
        <taxon>Serinibacter</taxon>
    </lineage>
</organism>
<evidence type="ECO:0000256" key="2">
    <source>
        <dbReference type="SAM" id="Phobius"/>
    </source>
</evidence>
<dbReference type="OrthoDB" id="158614at2"/>
<evidence type="ECO:0000313" key="4">
    <source>
        <dbReference type="Proteomes" id="UP000297318"/>
    </source>
</evidence>
<keyword evidence="1" id="KW-0862">Zinc</keyword>
<proteinExistence type="predicted"/>
<feature type="transmembrane region" description="Helical" evidence="2">
    <location>
        <begin position="454"/>
        <end position="472"/>
    </location>
</feature>
<dbReference type="Pfam" id="PF02585">
    <property type="entry name" value="PIG-L"/>
    <property type="match status" value="1"/>
</dbReference>